<dbReference type="Pfam" id="PF02687">
    <property type="entry name" value="FtsX"/>
    <property type="match status" value="1"/>
</dbReference>
<sequence length="424" mass="46760">MFPFQQIFHEMAAEKLRLCLTILAIVWSTVCISTMLATGEGLRQGLIRNTTSGNGDLIYVTGGTASITQGRFFRGKDVDLHITDKATLAALPEIKRLSSSALWDEPVTKGDRSAFTQVLAVENNYQDINDLVIHSGGRWFNPTDISEQRKVVVLGKVTAMMLFNKKPYHYSENNKLDTNPIGKTLKIGNVDFTVIGILDDPRRIEQGSESTYTTLVPLVTWQRFFPQQPIKAFNVEPQSHANRERLAITIRQVLAKKYNASIDDETLIQTDDMLLNQESMRNFLLGLQTFLGIIGFVTLMVAGIGIANVMYASVKRATRDIGVRMAVGATPNNIRCHYLIQAMMTMMIGGVIGLGLTVGLINIIKRIPISNSYIYTSLGKPQPELSISVMAIVVLALIIVGIAAAWFPANKAATITPLEALQSE</sequence>
<keyword evidence="3" id="KW-0812">Transmembrane</keyword>
<evidence type="ECO:0000259" key="8">
    <source>
        <dbReference type="Pfam" id="PF12704"/>
    </source>
</evidence>
<dbReference type="PANTHER" id="PTHR30572">
    <property type="entry name" value="MEMBRANE COMPONENT OF TRANSPORTER-RELATED"/>
    <property type="match status" value="1"/>
</dbReference>
<name>A0A0B7JEV5_9GAMM</name>
<dbReference type="GeneID" id="29946001"/>
<organism evidence="9 10">
    <name type="scientific">Photobacterium kishitanii</name>
    <dbReference type="NCBI Taxonomy" id="318456"/>
    <lineage>
        <taxon>Bacteria</taxon>
        <taxon>Pseudomonadati</taxon>
        <taxon>Pseudomonadota</taxon>
        <taxon>Gammaproteobacteria</taxon>
        <taxon>Vibrionales</taxon>
        <taxon>Vibrionaceae</taxon>
        <taxon>Photobacterium</taxon>
    </lineage>
</organism>
<evidence type="ECO:0000259" key="7">
    <source>
        <dbReference type="Pfam" id="PF02687"/>
    </source>
</evidence>
<keyword evidence="4" id="KW-1133">Transmembrane helix</keyword>
<gene>
    <name evidence="9" type="ORF">C9J27_22715</name>
</gene>
<dbReference type="InterPro" id="IPR003838">
    <property type="entry name" value="ABC3_permease_C"/>
</dbReference>
<dbReference type="Pfam" id="PF12704">
    <property type="entry name" value="MacB_PCD"/>
    <property type="match status" value="1"/>
</dbReference>
<evidence type="ECO:0000256" key="1">
    <source>
        <dbReference type="ARBA" id="ARBA00004651"/>
    </source>
</evidence>
<dbReference type="GO" id="GO:0005886">
    <property type="term" value="C:plasma membrane"/>
    <property type="evidence" value="ECO:0007669"/>
    <property type="project" value="UniProtKB-SubCell"/>
</dbReference>
<keyword evidence="2" id="KW-1003">Cell membrane</keyword>
<accession>A0A0B7JEV5</accession>
<dbReference type="PANTHER" id="PTHR30572:SF4">
    <property type="entry name" value="ABC TRANSPORTER PERMEASE YTRF"/>
    <property type="match status" value="1"/>
</dbReference>
<accession>A0A2T3KBS0</accession>
<protein>
    <submittedName>
        <fullName evidence="9">ABC transporter permease</fullName>
    </submittedName>
</protein>
<evidence type="ECO:0000313" key="9">
    <source>
        <dbReference type="EMBL" id="PSU92073.1"/>
    </source>
</evidence>
<evidence type="ECO:0000256" key="3">
    <source>
        <dbReference type="ARBA" id="ARBA00022692"/>
    </source>
</evidence>
<evidence type="ECO:0000256" key="6">
    <source>
        <dbReference type="ARBA" id="ARBA00038076"/>
    </source>
</evidence>
<proteinExistence type="inferred from homology"/>
<dbReference type="Proteomes" id="UP000241426">
    <property type="component" value="Unassembled WGS sequence"/>
</dbReference>
<feature type="domain" description="ABC3 transporter permease C-terminal" evidence="7">
    <location>
        <begin position="293"/>
        <end position="417"/>
    </location>
</feature>
<reference evidence="9 10" key="1">
    <citation type="submission" date="2018-01" db="EMBL/GenBank/DDBJ databases">
        <title>Whole genome sequencing of Histamine producing bacteria.</title>
        <authorList>
            <person name="Butler K."/>
        </authorList>
    </citation>
    <scope>NUCLEOTIDE SEQUENCE [LARGE SCALE GENOMIC DNA]</scope>
    <source>
        <strain evidence="9 10">FS-7.2</strain>
    </source>
</reference>
<dbReference type="eggNOG" id="COG0577">
    <property type="taxonomic scope" value="Bacteria"/>
</dbReference>
<dbReference type="GO" id="GO:0022857">
    <property type="term" value="F:transmembrane transporter activity"/>
    <property type="evidence" value="ECO:0007669"/>
    <property type="project" value="TreeGrafter"/>
</dbReference>
<feature type="domain" description="MacB-like periplasmic core" evidence="8">
    <location>
        <begin position="20"/>
        <end position="251"/>
    </location>
</feature>
<dbReference type="EMBL" id="PYNF01000035">
    <property type="protein sequence ID" value="PSU92073.1"/>
    <property type="molecule type" value="Genomic_DNA"/>
</dbReference>
<comment type="similarity">
    <text evidence="6">Belongs to the ABC-4 integral membrane protein family.</text>
</comment>
<evidence type="ECO:0000256" key="2">
    <source>
        <dbReference type="ARBA" id="ARBA00022475"/>
    </source>
</evidence>
<evidence type="ECO:0000256" key="5">
    <source>
        <dbReference type="ARBA" id="ARBA00023136"/>
    </source>
</evidence>
<evidence type="ECO:0000313" key="10">
    <source>
        <dbReference type="Proteomes" id="UP000241426"/>
    </source>
</evidence>
<dbReference type="InterPro" id="IPR025857">
    <property type="entry name" value="MacB_PCD"/>
</dbReference>
<dbReference type="InterPro" id="IPR050250">
    <property type="entry name" value="Macrolide_Exporter_MacB"/>
</dbReference>
<dbReference type="AlphaFoldDB" id="A0A0B7JEV5"/>
<dbReference type="RefSeq" id="WP_036791979.1">
    <property type="nucleotide sequence ID" value="NZ_JAUZMX010000002.1"/>
</dbReference>
<comment type="caution">
    <text evidence="9">The sequence shown here is derived from an EMBL/GenBank/DDBJ whole genome shotgun (WGS) entry which is preliminary data.</text>
</comment>
<keyword evidence="5" id="KW-0472">Membrane</keyword>
<comment type="subcellular location">
    <subcellularLocation>
        <location evidence="1">Cell membrane</location>
        <topology evidence="1">Multi-pass membrane protein</topology>
    </subcellularLocation>
</comment>
<evidence type="ECO:0000256" key="4">
    <source>
        <dbReference type="ARBA" id="ARBA00022989"/>
    </source>
</evidence>